<dbReference type="InterPro" id="IPR029058">
    <property type="entry name" value="AB_hydrolase_fold"/>
</dbReference>
<proteinExistence type="predicted"/>
<evidence type="ECO:0000256" key="4">
    <source>
        <dbReference type="ARBA" id="ARBA00023315"/>
    </source>
</evidence>
<dbReference type="InterPro" id="IPR000073">
    <property type="entry name" value="AB_hydrolase_1"/>
</dbReference>
<dbReference type="NCBIfam" id="TIGR01838">
    <property type="entry name" value="PHA_synth_I"/>
    <property type="match status" value="1"/>
</dbReference>
<dbReference type="InterPro" id="IPR010963">
    <property type="entry name" value="PHA_synth_I"/>
</dbReference>
<comment type="subcellular location">
    <subcellularLocation>
        <location evidence="1">Cytoplasm</location>
    </subcellularLocation>
</comment>
<evidence type="ECO:0000256" key="2">
    <source>
        <dbReference type="ARBA" id="ARBA00022490"/>
    </source>
</evidence>
<evidence type="ECO:0000313" key="7">
    <source>
        <dbReference type="EMBL" id="TQV78649.1"/>
    </source>
</evidence>
<dbReference type="GO" id="GO:0042619">
    <property type="term" value="P:poly-hydroxybutyrate biosynthetic process"/>
    <property type="evidence" value="ECO:0007669"/>
    <property type="project" value="InterPro"/>
</dbReference>
<dbReference type="InterPro" id="IPR051321">
    <property type="entry name" value="PHA/PHB_synthase"/>
</dbReference>
<dbReference type="Proteomes" id="UP000315252">
    <property type="component" value="Unassembled WGS sequence"/>
</dbReference>
<keyword evidence="8" id="KW-1185">Reference proteome</keyword>
<dbReference type="SUPFAM" id="SSF53474">
    <property type="entry name" value="alpha/beta-Hydrolases"/>
    <property type="match status" value="1"/>
</dbReference>
<dbReference type="OrthoDB" id="7208816at2"/>
<comment type="caution">
    <text evidence="7">The sequence shown here is derived from an EMBL/GenBank/DDBJ whole genome shotgun (WGS) entry which is preliminary data.</text>
</comment>
<feature type="domain" description="AB hydrolase-1" evidence="5">
    <location>
        <begin position="273"/>
        <end position="517"/>
    </location>
</feature>
<dbReference type="Pfam" id="PF07167">
    <property type="entry name" value="PhaC_N"/>
    <property type="match status" value="1"/>
</dbReference>
<dbReference type="PANTHER" id="PTHR36837">
    <property type="entry name" value="POLY(3-HYDROXYALKANOATE) POLYMERASE SUBUNIT PHAC"/>
    <property type="match status" value="1"/>
</dbReference>
<dbReference type="Pfam" id="PF00561">
    <property type="entry name" value="Abhydrolase_1"/>
    <property type="match status" value="1"/>
</dbReference>
<dbReference type="InterPro" id="IPR010941">
    <property type="entry name" value="PhaC_N"/>
</dbReference>
<evidence type="ECO:0000313" key="8">
    <source>
        <dbReference type="Proteomes" id="UP000315252"/>
    </source>
</evidence>
<evidence type="ECO:0000259" key="5">
    <source>
        <dbReference type="Pfam" id="PF00561"/>
    </source>
</evidence>
<keyword evidence="2" id="KW-0963">Cytoplasm</keyword>
<keyword evidence="3" id="KW-0808">Transferase</keyword>
<dbReference type="PANTHER" id="PTHR36837:SF5">
    <property type="entry name" value="POLY-3-HYDROXYBUTYRATE SYNTHASE"/>
    <property type="match status" value="1"/>
</dbReference>
<dbReference type="Gene3D" id="3.40.50.1820">
    <property type="entry name" value="alpha/beta hydrolase"/>
    <property type="match status" value="1"/>
</dbReference>
<dbReference type="EMBL" id="VHSH01000006">
    <property type="protein sequence ID" value="TQV78649.1"/>
    <property type="molecule type" value="Genomic_DNA"/>
</dbReference>
<evidence type="ECO:0000259" key="6">
    <source>
        <dbReference type="Pfam" id="PF07167"/>
    </source>
</evidence>
<gene>
    <name evidence="7" type="primary">phaC</name>
    <name evidence="7" type="ORF">FKG95_17400</name>
</gene>
<dbReference type="GO" id="GO:0016746">
    <property type="term" value="F:acyltransferase activity"/>
    <property type="evidence" value="ECO:0007669"/>
    <property type="project" value="UniProtKB-KW"/>
</dbReference>
<dbReference type="AlphaFoldDB" id="A0A545TN40"/>
<feature type="domain" description="Poly-beta-hydroxybutyrate polymerase N-terminal" evidence="6">
    <location>
        <begin position="101"/>
        <end position="272"/>
    </location>
</feature>
<organism evidence="7 8">
    <name type="scientific">Denitrobaculum tricleocarpae</name>
    <dbReference type="NCBI Taxonomy" id="2591009"/>
    <lineage>
        <taxon>Bacteria</taxon>
        <taxon>Pseudomonadati</taxon>
        <taxon>Pseudomonadota</taxon>
        <taxon>Alphaproteobacteria</taxon>
        <taxon>Rhodospirillales</taxon>
        <taxon>Rhodospirillaceae</taxon>
        <taxon>Denitrobaculum</taxon>
    </lineage>
</organism>
<keyword evidence="4" id="KW-0012">Acyltransferase</keyword>
<evidence type="ECO:0000256" key="3">
    <source>
        <dbReference type="ARBA" id="ARBA00022679"/>
    </source>
</evidence>
<sequence length="593" mass="66757">MQQVLTGQAEAAERWNELAERSQRVVQAFWEHQSEQGFQVTDPVSVGKAFLEMSAALWSDPAKMMEAQSKLMQENIALWQSTNRRMMGEKVDPVIEPTGGDRRFKANEWSEDLLFDFIKQSYLLSSRWAQSLVRDVEGIDPKSKEKVDFYTRQYLSALSPTNFAMTNPAVLKKTMDTGGENLMSGLQNLLSDLEKGDGRLAISMTDESKFEVGKNVAVTPGKVVFQNDLMQLIQYAPSTETVYKRPLLFVPPWINKFYVLDLQPKNSLIKWAVDQGYTLFVISWVNPRKELANKSFSDYMLEGPIAAIDAIEQATGESKINVLGFCIGGILTVSTLAYMAEKGDDRVASATLLATMVDLQDIGEVSVFIDDEQLAAMDRHMEETGYLEAHHLAQIFNMMRENDLIWSFVVNNYLLGRDAMPFDLLYWNSDSTRLPASMLSYYLRKVYQENLLKEPGGMVLDDTPIDISKIKIPTYFLATKEDHIAPWGSSYPATSLLGGPVRFVLGASGHIAGIVNPPAANKYCHWINAKKPKSKEDWFEGAERHEGSWWPDWHSWLSKKSGTKKTSPRIPGEGKLPVIEDAPGSYVKVRAND</sequence>
<accession>A0A545TN40</accession>
<name>A0A545TN40_9PROT</name>
<dbReference type="GO" id="GO:0005737">
    <property type="term" value="C:cytoplasm"/>
    <property type="evidence" value="ECO:0007669"/>
    <property type="project" value="UniProtKB-SubCell"/>
</dbReference>
<reference evidence="7 8" key="1">
    <citation type="submission" date="2019-06" db="EMBL/GenBank/DDBJ databases">
        <title>Whole genome sequence for Rhodospirillaceae sp. R148.</title>
        <authorList>
            <person name="Wang G."/>
        </authorList>
    </citation>
    <scope>NUCLEOTIDE SEQUENCE [LARGE SCALE GENOMIC DNA]</scope>
    <source>
        <strain evidence="7 8">R148</strain>
    </source>
</reference>
<protein>
    <submittedName>
        <fullName evidence="7">Class I poly(R)-hydroxyalkanoic acid synthase</fullName>
    </submittedName>
</protein>
<evidence type="ECO:0000256" key="1">
    <source>
        <dbReference type="ARBA" id="ARBA00004496"/>
    </source>
</evidence>